<proteinExistence type="predicted"/>
<dbReference type="AlphaFoldDB" id="A0A1Y2D759"/>
<reference evidence="1 2" key="1">
    <citation type="submission" date="2016-08" db="EMBL/GenBank/DDBJ databases">
        <title>A Parts List for Fungal Cellulosomes Revealed by Comparative Genomics.</title>
        <authorList>
            <consortium name="DOE Joint Genome Institute"/>
            <person name="Haitjema C.H."/>
            <person name="Gilmore S.P."/>
            <person name="Henske J.K."/>
            <person name="Solomon K.V."/>
            <person name="De Groot R."/>
            <person name="Kuo A."/>
            <person name="Mondo S.J."/>
            <person name="Salamov A.A."/>
            <person name="Labutti K."/>
            <person name="Zhao Z."/>
            <person name="Chiniquy J."/>
            <person name="Barry K."/>
            <person name="Brewer H.M."/>
            <person name="Purvine S.O."/>
            <person name="Wright A.T."/>
            <person name="Boxma B."/>
            <person name="Van Alen T."/>
            <person name="Hackstein J.H."/>
            <person name="Baker S.E."/>
            <person name="Grigoriev I.V."/>
            <person name="O'Malley M.A."/>
        </authorList>
    </citation>
    <scope>NUCLEOTIDE SEQUENCE [LARGE SCALE GENOMIC DNA]</scope>
    <source>
        <strain evidence="1 2">G1</strain>
    </source>
</reference>
<protein>
    <submittedName>
        <fullName evidence="1">Uncharacterized protein</fullName>
    </submittedName>
</protein>
<keyword evidence="2" id="KW-1185">Reference proteome</keyword>
<sequence>MEVYERVTNEKPLSLEEIPEFLNQLTYEGEYEIDTKSVEVTPKENHKNHYDIENIPFLLDEKDNKTTIEVEKVYEPITKNNSGNVYELTYYINYMDVHHNAYTVILFAYTKTVKKIIKGGY</sequence>
<organism evidence="1 2">
    <name type="scientific">Neocallimastix californiae</name>
    <dbReference type="NCBI Taxonomy" id="1754190"/>
    <lineage>
        <taxon>Eukaryota</taxon>
        <taxon>Fungi</taxon>
        <taxon>Fungi incertae sedis</taxon>
        <taxon>Chytridiomycota</taxon>
        <taxon>Chytridiomycota incertae sedis</taxon>
        <taxon>Neocallimastigomycetes</taxon>
        <taxon>Neocallimastigales</taxon>
        <taxon>Neocallimastigaceae</taxon>
        <taxon>Neocallimastix</taxon>
    </lineage>
</organism>
<gene>
    <name evidence="1" type="ORF">LY90DRAFT_702163</name>
</gene>
<comment type="caution">
    <text evidence="1">The sequence shown here is derived from an EMBL/GenBank/DDBJ whole genome shotgun (WGS) entry which is preliminary data.</text>
</comment>
<dbReference type="Proteomes" id="UP000193920">
    <property type="component" value="Unassembled WGS sequence"/>
</dbReference>
<accession>A0A1Y2D759</accession>
<dbReference type="EMBL" id="MCOG01000081">
    <property type="protein sequence ID" value="ORY54916.1"/>
    <property type="molecule type" value="Genomic_DNA"/>
</dbReference>
<evidence type="ECO:0000313" key="2">
    <source>
        <dbReference type="Proteomes" id="UP000193920"/>
    </source>
</evidence>
<evidence type="ECO:0000313" key="1">
    <source>
        <dbReference type="EMBL" id="ORY54916.1"/>
    </source>
</evidence>
<name>A0A1Y2D759_9FUNG</name>